<evidence type="ECO:0000256" key="1">
    <source>
        <dbReference type="SAM" id="MobiDB-lite"/>
    </source>
</evidence>
<feature type="region of interest" description="Disordered" evidence="1">
    <location>
        <begin position="1"/>
        <end position="21"/>
    </location>
</feature>
<feature type="compositionally biased region" description="Basic and acidic residues" evidence="1">
    <location>
        <begin position="1"/>
        <end position="14"/>
    </location>
</feature>
<proteinExistence type="predicted"/>
<keyword evidence="3" id="KW-0378">Hydrolase</keyword>
<accession>A0ABP9PYU9</accession>
<dbReference type="RefSeq" id="WP_345462256.1">
    <property type="nucleotide sequence ID" value="NZ_BAABKG010000005.1"/>
</dbReference>
<evidence type="ECO:0000259" key="2">
    <source>
        <dbReference type="Pfam" id="PF12697"/>
    </source>
</evidence>
<organism evidence="3 4">
    <name type="scientific">Nocardioides marinquilinus</name>
    <dbReference type="NCBI Taxonomy" id="1210400"/>
    <lineage>
        <taxon>Bacteria</taxon>
        <taxon>Bacillati</taxon>
        <taxon>Actinomycetota</taxon>
        <taxon>Actinomycetes</taxon>
        <taxon>Propionibacteriales</taxon>
        <taxon>Nocardioidaceae</taxon>
        <taxon>Nocardioides</taxon>
    </lineage>
</organism>
<dbReference type="Pfam" id="PF12697">
    <property type="entry name" value="Abhydrolase_6"/>
    <property type="match status" value="1"/>
</dbReference>
<dbReference type="Gene3D" id="3.40.50.1820">
    <property type="entry name" value="alpha/beta hydrolase"/>
    <property type="match status" value="1"/>
</dbReference>
<sequence>MTSDRALDPDRDASLTRLDVPGPHAPRGLVLALHGGKQASRRPVDDRSLSWRRMAALQRAIAPTLHEADVATWLLRFRVRGWNHGAPVVDARAALDAVRAELGDVPVVLLGHSMGARTAVQVADDPSVVGVVGLAPWWMPDDPVTALRGKPVVAAHGRTDKITLARFTRAYLRRAEAVASRTELHDMGRVGHYMLRRVPAWNDVAARACLDLLA</sequence>
<gene>
    <name evidence="3" type="ORF">GCM10023340_37390</name>
</gene>
<evidence type="ECO:0000313" key="4">
    <source>
        <dbReference type="Proteomes" id="UP001500221"/>
    </source>
</evidence>
<feature type="domain" description="AB hydrolase-1" evidence="2">
    <location>
        <begin position="31"/>
        <end position="203"/>
    </location>
</feature>
<name>A0ABP9PYU9_9ACTN</name>
<comment type="caution">
    <text evidence="3">The sequence shown here is derived from an EMBL/GenBank/DDBJ whole genome shotgun (WGS) entry which is preliminary data.</text>
</comment>
<dbReference type="InterPro" id="IPR000073">
    <property type="entry name" value="AB_hydrolase_1"/>
</dbReference>
<reference evidence="4" key="1">
    <citation type="journal article" date="2019" name="Int. J. Syst. Evol. Microbiol.">
        <title>The Global Catalogue of Microorganisms (GCM) 10K type strain sequencing project: providing services to taxonomists for standard genome sequencing and annotation.</title>
        <authorList>
            <consortium name="The Broad Institute Genomics Platform"/>
            <consortium name="The Broad Institute Genome Sequencing Center for Infectious Disease"/>
            <person name="Wu L."/>
            <person name="Ma J."/>
        </authorList>
    </citation>
    <scope>NUCLEOTIDE SEQUENCE [LARGE SCALE GENOMIC DNA]</scope>
    <source>
        <strain evidence="4">JCM 18459</strain>
    </source>
</reference>
<dbReference type="InterPro" id="IPR029058">
    <property type="entry name" value="AB_hydrolase_fold"/>
</dbReference>
<keyword evidence="4" id="KW-1185">Reference proteome</keyword>
<dbReference type="Proteomes" id="UP001500221">
    <property type="component" value="Unassembled WGS sequence"/>
</dbReference>
<dbReference type="GO" id="GO:0016787">
    <property type="term" value="F:hydrolase activity"/>
    <property type="evidence" value="ECO:0007669"/>
    <property type="project" value="UniProtKB-KW"/>
</dbReference>
<dbReference type="SUPFAM" id="SSF53474">
    <property type="entry name" value="alpha/beta-Hydrolases"/>
    <property type="match status" value="1"/>
</dbReference>
<dbReference type="EMBL" id="BAABKG010000005">
    <property type="protein sequence ID" value="GAA5154219.1"/>
    <property type="molecule type" value="Genomic_DNA"/>
</dbReference>
<protein>
    <submittedName>
        <fullName evidence="3">Alpha/beta hydrolase</fullName>
    </submittedName>
</protein>
<evidence type="ECO:0000313" key="3">
    <source>
        <dbReference type="EMBL" id="GAA5154219.1"/>
    </source>
</evidence>